<evidence type="ECO:0000256" key="2">
    <source>
        <dbReference type="ARBA" id="ARBA00022485"/>
    </source>
</evidence>
<dbReference type="GO" id="GO:0009055">
    <property type="term" value="F:electron transfer activity"/>
    <property type="evidence" value="ECO:0007669"/>
    <property type="project" value="InterPro"/>
</dbReference>
<dbReference type="EMBL" id="CP002903">
    <property type="protein sequence ID" value="AEJ61149.1"/>
    <property type="molecule type" value="Genomic_DNA"/>
</dbReference>
<comment type="similarity">
    <text evidence="8">Belongs to the 4Fe4S bacterial-type ferredoxin family. RnfC subfamily.</text>
</comment>
<comment type="subcellular location">
    <subcellularLocation>
        <location evidence="8">Cell inner membrane</location>
        <topology evidence="8">Peripheral membrane protein</topology>
    </subcellularLocation>
</comment>
<feature type="binding site" evidence="8">
    <location>
        <position position="375"/>
    </location>
    <ligand>
        <name>[4Fe-4S] cluster</name>
        <dbReference type="ChEBI" id="CHEBI:49883"/>
        <label>1</label>
    </ligand>
</feature>
<organism evidence="10 11">
    <name type="scientific">Winmispira thermophila (strain ATCC 700085 / DSM 6578 / Z-1203)</name>
    <name type="common">Spirochaeta thermophila</name>
    <dbReference type="NCBI Taxonomy" id="869211"/>
    <lineage>
        <taxon>Bacteria</taxon>
        <taxon>Pseudomonadati</taxon>
        <taxon>Spirochaetota</taxon>
        <taxon>Spirochaetia</taxon>
        <taxon>Winmispirales</taxon>
        <taxon>Winmispiraceae</taxon>
        <taxon>Winmispira</taxon>
    </lineage>
</organism>
<evidence type="ECO:0000256" key="7">
    <source>
        <dbReference type="ARBA" id="ARBA00023014"/>
    </source>
</evidence>
<comment type="function">
    <text evidence="8">Part of a membrane-bound complex that couples electron transfer with translocation of ions across the membrane.</text>
</comment>
<evidence type="ECO:0000259" key="9">
    <source>
        <dbReference type="PROSITE" id="PS51379"/>
    </source>
</evidence>
<evidence type="ECO:0000256" key="1">
    <source>
        <dbReference type="ARBA" id="ARBA00022448"/>
    </source>
</evidence>
<accession>G0GBS1</accession>
<evidence type="ECO:0000313" key="11">
    <source>
        <dbReference type="Proteomes" id="UP000007254"/>
    </source>
</evidence>
<dbReference type="HOGENOM" id="CLU_010808_6_0_12"/>
<protein>
    <recommendedName>
        <fullName evidence="8">Ion-translocating oxidoreductase complex subunit C</fullName>
        <ecNumber evidence="8">7.-.-.-</ecNumber>
    </recommendedName>
    <alternativeName>
        <fullName evidence="8">Rnf electron transport complex subunit C</fullName>
    </alternativeName>
</protein>
<keyword evidence="11" id="KW-1185">Reference proteome</keyword>
<dbReference type="GO" id="GO:0022900">
    <property type="term" value="P:electron transport chain"/>
    <property type="evidence" value="ECO:0007669"/>
    <property type="project" value="UniProtKB-UniRule"/>
</dbReference>
<keyword evidence="8" id="KW-1278">Translocase</keyword>
<comment type="cofactor">
    <cofactor evidence="8">
        <name>[4Fe-4S] cluster</name>
        <dbReference type="ChEBI" id="CHEBI:49883"/>
    </cofactor>
    <text evidence="8">Binds 2 [4Fe-4S] clusters per subunit.</text>
</comment>
<dbReference type="Pfam" id="PF13187">
    <property type="entry name" value="Fer4_9"/>
    <property type="match status" value="1"/>
</dbReference>
<feature type="binding site" evidence="8">
    <location>
        <position position="418"/>
    </location>
    <ligand>
        <name>[4Fe-4S] cluster</name>
        <dbReference type="ChEBI" id="CHEBI:49883"/>
        <label>1</label>
    </ligand>
</feature>
<comment type="subunit">
    <text evidence="8">The complex is composed of six subunits: RnfA, RnfB, RnfC, RnfD, RnfE and RnfG.</text>
</comment>
<dbReference type="InterPro" id="IPR010208">
    <property type="entry name" value="Ion_transpt_RnfC/RsxC"/>
</dbReference>
<dbReference type="EC" id="7.-.-.-" evidence="8"/>
<dbReference type="Pfam" id="PF13375">
    <property type="entry name" value="RnfC_N"/>
    <property type="match status" value="1"/>
</dbReference>
<dbReference type="SUPFAM" id="SSF46548">
    <property type="entry name" value="alpha-helical ferredoxin"/>
    <property type="match status" value="1"/>
</dbReference>
<keyword evidence="4 8" id="KW-0677">Repeat</keyword>
<dbReference type="GO" id="GO:0046872">
    <property type="term" value="F:metal ion binding"/>
    <property type="evidence" value="ECO:0007669"/>
    <property type="project" value="UniProtKB-KW"/>
</dbReference>
<dbReference type="OrthoDB" id="9767754at2"/>
<keyword evidence="8" id="KW-0997">Cell inner membrane</keyword>
<feature type="binding site" evidence="8">
    <location>
        <position position="379"/>
    </location>
    <ligand>
        <name>[4Fe-4S] cluster</name>
        <dbReference type="ChEBI" id="CHEBI:49883"/>
        <label>2</label>
    </ligand>
</feature>
<feature type="binding site" evidence="8">
    <location>
        <position position="369"/>
    </location>
    <ligand>
        <name>[4Fe-4S] cluster</name>
        <dbReference type="ChEBI" id="CHEBI:49883"/>
        <label>1</label>
    </ligand>
</feature>
<dbReference type="InterPro" id="IPR037225">
    <property type="entry name" value="Nuo51_FMN-bd_sf"/>
</dbReference>
<keyword evidence="2 8" id="KW-0004">4Fe-4S</keyword>
<keyword evidence="3 8" id="KW-0479">Metal-binding</keyword>
<keyword evidence="7 8" id="KW-0411">Iron-sulfur</keyword>
<dbReference type="GO" id="GO:0051539">
    <property type="term" value="F:4 iron, 4 sulfur cluster binding"/>
    <property type="evidence" value="ECO:0007669"/>
    <property type="project" value="UniProtKB-KW"/>
</dbReference>
<keyword evidence="5 8" id="KW-0249">Electron transport</keyword>
<dbReference type="NCBIfam" id="TIGR01945">
    <property type="entry name" value="rnfC"/>
    <property type="match status" value="1"/>
</dbReference>
<dbReference type="AlphaFoldDB" id="G0GBS1"/>
<dbReference type="InterPro" id="IPR011538">
    <property type="entry name" value="Nuo51_FMN-bd"/>
</dbReference>
<dbReference type="Pfam" id="PF01512">
    <property type="entry name" value="Complex1_51K"/>
    <property type="match status" value="1"/>
</dbReference>
<feature type="domain" description="4Fe-4S ferredoxin-type" evidence="9">
    <location>
        <begin position="359"/>
        <end position="389"/>
    </location>
</feature>
<keyword evidence="8" id="KW-1003">Cell membrane</keyword>
<reference evidence="10 11" key="1">
    <citation type="submission" date="2011-06" db="EMBL/GenBank/DDBJ databases">
        <title>The complete genome of Spirochaeta thermophila DSM 6578.</title>
        <authorList>
            <consortium name="US DOE Joint Genome Institute (JGI-PGF)"/>
            <person name="Lucas S."/>
            <person name="Lapidus A."/>
            <person name="Bruce D."/>
            <person name="Goodwin L."/>
            <person name="Pitluck S."/>
            <person name="Peters L."/>
            <person name="Kyrpides N."/>
            <person name="Mavromatis K."/>
            <person name="Ivanova N."/>
            <person name="Mikailova N."/>
            <person name="Pagani I."/>
            <person name="Chertkov O."/>
            <person name="Detter J.C."/>
            <person name="Tapia R."/>
            <person name="Han C."/>
            <person name="Land M."/>
            <person name="Hauser L."/>
            <person name="Markowitz V."/>
            <person name="Cheng J.-F."/>
            <person name="Hugenholtz P."/>
            <person name="Woyke T."/>
            <person name="Wu D."/>
            <person name="Spring S."/>
            <person name="Merkhoffer B."/>
            <person name="Schneider S."/>
            <person name="Klenk H.-P."/>
            <person name="Eisen J.A."/>
        </authorList>
    </citation>
    <scope>NUCLEOTIDE SEQUENCE [LARGE SCALE GENOMIC DNA]</scope>
    <source>
        <strain evidence="11">ATCC 700085 / DSM 6578 / Z-1203</strain>
    </source>
</reference>
<keyword evidence="6 8" id="KW-0408">Iron</keyword>
<evidence type="ECO:0000256" key="5">
    <source>
        <dbReference type="ARBA" id="ARBA00022982"/>
    </source>
</evidence>
<evidence type="ECO:0000313" key="10">
    <source>
        <dbReference type="EMBL" id="AEJ61149.1"/>
    </source>
</evidence>
<dbReference type="PROSITE" id="PS00198">
    <property type="entry name" value="4FE4S_FER_1"/>
    <property type="match status" value="2"/>
</dbReference>
<feature type="binding site" evidence="8">
    <location>
        <position position="372"/>
    </location>
    <ligand>
        <name>[4Fe-4S] cluster</name>
        <dbReference type="ChEBI" id="CHEBI:49883"/>
        <label>1</label>
    </ligand>
</feature>
<dbReference type="GO" id="GO:0005886">
    <property type="term" value="C:plasma membrane"/>
    <property type="evidence" value="ECO:0007669"/>
    <property type="project" value="UniProtKB-SubCell"/>
</dbReference>
<keyword evidence="8" id="KW-0472">Membrane</keyword>
<dbReference type="PROSITE" id="PS51379">
    <property type="entry name" value="4FE4S_FER_2"/>
    <property type="match status" value="1"/>
</dbReference>
<dbReference type="InterPro" id="IPR017900">
    <property type="entry name" value="4Fe4S_Fe_S_CS"/>
</dbReference>
<feature type="binding site" evidence="8">
    <location>
        <position position="414"/>
    </location>
    <ligand>
        <name>[4Fe-4S] cluster</name>
        <dbReference type="ChEBI" id="CHEBI:49883"/>
        <label>2</label>
    </ligand>
</feature>
<dbReference type="KEGG" id="stq:Spith_0874"/>
<dbReference type="InterPro" id="IPR019554">
    <property type="entry name" value="Soluble_ligand-bd"/>
</dbReference>
<sequence length="444" mass="48502">MKYATFPKGGIHPHEHKLTAHLPIEHLPLPEQVVIPLGQHLGAPARALVKRGDQVKVGTRIGEAQGFISAHVHSSVSGKVLKVDEITDLSGYRRPAIFIQVEGDEWEEGIDRSPELVTTCDLSPQEIIERIKEAGIVGMGGAGFPTHVKLSIPPGKEIDTLIINGVECEPYLTADHRLMLEKTDEILVGISLIRKALGGPRVFIGIEANKPDAIKVMRERVKEWEGMEVRPLKVKYPQGAEKQLIKALTGREVPSGKLPLDVGCVVSNVGTAHAVYRAVQKGIPLVERVVTVTGKHLSRPGNFFLRVGTPLEWVFSQLGGLPADTGKVIAGGPMMGKALPNLEVPVTKTTSGILVLPREEVVRRPVEPCIRCAKCVQACPMGLEPYLLERLSARERWEEAEARGVVDCVECGSCAYICPASRPLLDYIRYGKATVMMLRKKRSA</sequence>
<dbReference type="PANTHER" id="PTHR43034:SF2">
    <property type="entry name" value="ION-TRANSLOCATING OXIDOREDUCTASE COMPLEX SUBUNIT C"/>
    <property type="match status" value="1"/>
</dbReference>
<dbReference type="InterPro" id="IPR026902">
    <property type="entry name" value="RnfC_N"/>
</dbReference>
<evidence type="ECO:0000256" key="4">
    <source>
        <dbReference type="ARBA" id="ARBA00022737"/>
    </source>
</evidence>
<dbReference type="RefSeq" id="WP_014624523.1">
    <property type="nucleotide sequence ID" value="NC_017583.1"/>
</dbReference>
<keyword evidence="1 8" id="KW-0813">Transport</keyword>
<dbReference type="Gene3D" id="3.40.50.11540">
    <property type="entry name" value="NADH-ubiquinone oxidoreductase 51kDa subunit"/>
    <property type="match status" value="1"/>
</dbReference>
<dbReference type="Gene3D" id="3.30.70.20">
    <property type="match status" value="1"/>
</dbReference>
<evidence type="ECO:0000256" key="3">
    <source>
        <dbReference type="ARBA" id="ARBA00022723"/>
    </source>
</evidence>
<dbReference type="NCBIfam" id="NF003454">
    <property type="entry name" value="PRK05035.1"/>
    <property type="match status" value="1"/>
</dbReference>
<dbReference type="Proteomes" id="UP000007254">
    <property type="component" value="Chromosome"/>
</dbReference>
<dbReference type="SUPFAM" id="SSF142019">
    <property type="entry name" value="Nqo1 FMN-binding domain-like"/>
    <property type="match status" value="1"/>
</dbReference>
<dbReference type="PANTHER" id="PTHR43034">
    <property type="entry name" value="ION-TRANSLOCATING OXIDOREDUCTASE COMPLEX SUBUNIT C"/>
    <property type="match status" value="1"/>
</dbReference>
<feature type="binding site" evidence="8">
    <location>
        <position position="408"/>
    </location>
    <ligand>
        <name>[4Fe-4S] cluster</name>
        <dbReference type="ChEBI" id="CHEBI:49883"/>
        <label>2</label>
    </ligand>
</feature>
<feature type="binding site" evidence="8">
    <location>
        <position position="411"/>
    </location>
    <ligand>
        <name>[4Fe-4S] cluster</name>
        <dbReference type="ChEBI" id="CHEBI:49883"/>
        <label>2</label>
    </ligand>
</feature>
<dbReference type="Pfam" id="PF10531">
    <property type="entry name" value="SLBB"/>
    <property type="match status" value="1"/>
</dbReference>
<dbReference type="HAMAP" id="MF_00461">
    <property type="entry name" value="RsxC_RnfC"/>
    <property type="match status" value="1"/>
</dbReference>
<proteinExistence type="inferred from homology"/>
<dbReference type="InterPro" id="IPR017896">
    <property type="entry name" value="4Fe4S_Fe-S-bd"/>
</dbReference>
<name>G0GBS1_WINT7</name>
<evidence type="ECO:0000256" key="6">
    <source>
        <dbReference type="ARBA" id="ARBA00023004"/>
    </source>
</evidence>
<dbReference type="STRING" id="869211.Spith_0874"/>
<evidence type="ECO:0000256" key="8">
    <source>
        <dbReference type="HAMAP-Rule" id="MF_00461"/>
    </source>
</evidence>
<gene>
    <name evidence="8" type="primary">rnfC</name>
    <name evidence="10" type="ordered locus">Spith_0874</name>
</gene>